<dbReference type="OrthoDB" id="17255at2759"/>
<dbReference type="PANTHER" id="PTHR14237">
    <property type="entry name" value="MOLYBDOPTERIN COFACTOR SULFURASE MOSC"/>
    <property type="match status" value="1"/>
</dbReference>
<keyword evidence="1" id="KW-0472">Membrane</keyword>
<dbReference type="GO" id="GO:0003824">
    <property type="term" value="F:catalytic activity"/>
    <property type="evidence" value="ECO:0007669"/>
    <property type="project" value="InterPro"/>
</dbReference>
<dbReference type="InterPro" id="IPR005302">
    <property type="entry name" value="MoCF_Sase_C"/>
</dbReference>
<evidence type="ECO:0000313" key="3">
    <source>
        <dbReference type="EMBL" id="KAF1812224.1"/>
    </source>
</evidence>
<evidence type="ECO:0000313" key="4">
    <source>
        <dbReference type="Proteomes" id="UP000504638"/>
    </source>
</evidence>
<reference evidence="5" key="2">
    <citation type="submission" date="2020-04" db="EMBL/GenBank/DDBJ databases">
        <authorList>
            <consortium name="NCBI Genome Project"/>
        </authorList>
    </citation>
    <scope>NUCLEOTIDE SEQUENCE</scope>
    <source>
        <strain evidence="5">CBS 781.70</strain>
    </source>
</reference>
<dbReference type="GO" id="GO:0030170">
    <property type="term" value="F:pyridoxal phosphate binding"/>
    <property type="evidence" value="ECO:0007669"/>
    <property type="project" value="InterPro"/>
</dbReference>
<dbReference type="SUPFAM" id="SSF50800">
    <property type="entry name" value="PK beta-barrel domain-like"/>
    <property type="match status" value="1"/>
</dbReference>
<dbReference type="PROSITE" id="PS51340">
    <property type="entry name" value="MOSC"/>
    <property type="match status" value="1"/>
</dbReference>
<dbReference type="InterPro" id="IPR005303">
    <property type="entry name" value="MOCOS_middle"/>
</dbReference>
<reference evidence="5" key="3">
    <citation type="submission" date="2025-04" db="UniProtKB">
        <authorList>
            <consortium name="RefSeq"/>
        </authorList>
    </citation>
    <scope>IDENTIFICATION</scope>
    <source>
        <strain evidence="5">CBS 781.70</strain>
    </source>
</reference>
<name>A0A6G1G2E3_9PEZI</name>
<dbReference type="RefSeq" id="XP_033533855.1">
    <property type="nucleotide sequence ID" value="XM_033676410.1"/>
</dbReference>
<feature type="transmembrane region" description="Helical" evidence="1">
    <location>
        <begin position="6"/>
        <end position="30"/>
    </location>
</feature>
<dbReference type="Pfam" id="PF03476">
    <property type="entry name" value="MOSC_N"/>
    <property type="match status" value="1"/>
</dbReference>
<sequence>MEEFEITVGGLFTTLFAFLFTTVPLLIYFFETRTPQTPAPNTEIPLPPPTKITGLYTYPIKSCRGIRLEKSKMLKTGLELDRQWMFVDAATKKFLTIREMAKMTLITPVYDAKSDELVVTVRPSKVLPNPPDVTIRIAAHPSEKWLKQNTELVPTIIWKTTTDGWAYPASMTAPLTELFGREVLLVRKGPEKRVLRGNGNPEIIGREEYIAYPDIMPVMVTSEASLKDLNARLEEEGEDLTLVMERFRPNIIVEGGDAWSEDIWSEVRITGAEKSESKDTLDMQVISRCLRCRVPNVDPDTAEEHPKQPWDLMMEFRRIDHGFTFKPAFGMHCIPRKEPTEISVGMTFNVTAVTTQHRYISGMK</sequence>
<dbReference type="Proteomes" id="UP000504638">
    <property type="component" value="Unplaced"/>
</dbReference>
<organism evidence="3">
    <name type="scientific">Eremomyces bilateralis CBS 781.70</name>
    <dbReference type="NCBI Taxonomy" id="1392243"/>
    <lineage>
        <taxon>Eukaryota</taxon>
        <taxon>Fungi</taxon>
        <taxon>Dikarya</taxon>
        <taxon>Ascomycota</taxon>
        <taxon>Pezizomycotina</taxon>
        <taxon>Dothideomycetes</taxon>
        <taxon>Dothideomycetes incertae sedis</taxon>
        <taxon>Eremomycetales</taxon>
        <taxon>Eremomycetaceae</taxon>
        <taxon>Eremomyces</taxon>
    </lineage>
</organism>
<feature type="domain" description="MOSC" evidence="2">
    <location>
        <begin position="192"/>
        <end position="351"/>
    </location>
</feature>
<keyword evidence="1" id="KW-0812">Transmembrane</keyword>
<dbReference type="AlphaFoldDB" id="A0A6G1G2E3"/>
<accession>A0A6G1G2E3</accession>
<reference evidence="3 5" key="1">
    <citation type="submission" date="2020-01" db="EMBL/GenBank/DDBJ databases">
        <authorList>
            <consortium name="DOE Joint Genome Institute"/>
            <person name="Haridas S."/>
            <person name="Albert R."/>
            <person name="Binder M."/>
            <person name="Bloem J."/>
            <person name="Labutti K."/>
            <person name="Salamov A."/>
            <person name="Andreopoulos B."/>
            <person name="Baker S.E."/>
            <person name="Barry K."/>
            <person name="Bills G."/>
            <person name="Bluhm B.H."/>
            <person name="Cannon C."/>
            <person name="Castanera R."/>
            <person name="Culley D.E."/>
            <person name="Daum C."/>
            <person name="Ezra D."/>
            <person name="Gonzalez J.B."/>
            <person name="Henrissat B."/>
            <person name="Kuo A."/>
            <person name="Liang C."/>
            <person name="Lipzen A."/>
            <person name="Lutzoni F."/>
            <person name="Magnuson J."/>
            <person name="Mondo S."/>
            <person name="Nolan M."/>
            <person name="Ohm R."/>
            <person name="Pangilinan J."/>
            <person name="Park H.-J."/>
            <person name="Ramirez L."/>
            <person name="Alfaro M."/>
            <person name="Sun H."/>
            <person name="Tritt A."/>
            <person name="Yoshinaga Y."/>
            <person name="Zwiers L.-H."/>
            <person name="Turgeon B.G."/>
            <person name="Goodwin S.B."/>
            <person name="Spatafora J.W."/>
            <person name="Crous P.W."/>
            <person name="Grigoriev I.V."/>
        </authorList>
    </citation>
    <scope>NUCLEOTIDE SEQUENCE</scope>
    <source>
        <strain evidence="3 5">CBS 781.70</strain>
    </source>
</reference>
<dbReference type="SUPFAM" id="SSF141673">
    <property type="entry name" value="MOSC N-terminal domain-like"/>
    <property type="match status" value="1"/>
</dbReference>
<dbReference type="GO" id="GO:0030151">
    <property type="term" value="F:molybdenum ion binding"/>
    <property type="evidence" value="ECO:0007669"/>
    <property type="project" value="InterPro"/>
</dbReference>
<protein>
    <submittedName>
        <fullName evidence="3 5">Fe-S protein</fullName>
    </submittedName>
</protein>
<keyword evidence="1" id="KW-1133">Transmembrane helix</keyword>
<dbReference type="GeneID" id="54416980"/>
<dbReference type="PANTHER" id="PTHR14237:SF19">
    <property type="entry name" value="MITOCHONDRIAL AMIDOXIME REDUCING COMPONENT 1"/>
    <property type="match status" value="1"/>
</dbReference>
<gene>
    <name evidence="3 5" type="ORF">P152DRAFT_397418</name>
</gene>
<evidence type="ECO:0000313" key="5">
    <source>
        <dbReference type="RefSeq" id="XP_033533855.1"/>
    </source>
</evidence>
<evidence type="ECO:0000259" key="2">
    <source>
        <dbReference type="PROSITE" id="PS51340"/>
    </source>
</evidence>
<dbReference type="Pfam" id="PF03473">
    <property type="entry name" value="MOSC"/>
    <property type="match status" value="1"/>
</dbReference>
<dbReference type="InterPro" id="IPR011037">
    <property type="entry name" value="Pyrv_Knase-like_insert_dom_sf"/>
</dbReference>
<proteinExistence type="predicted"/>
<dbReference type="EMBL" id="ML975158">
    <property type="protein sequence ID" value="KAF1812224.1"/>
    <property type="molecule type" value="Genomic_DNA"/>
</dbReference>
<evidence type="ECO:0000256" key="1">
    <source>
        <dbReference type="SAM" id="Phobius"/>
    </source>
</evidence>
<keyword evidence="4" id="KW-1185">Reference proteome</keyword>